<dbReference type="AlphaFoldDB" id="A0A0E9UEB5"/>
<reference evidence="1" key="1">
    <citation type="submission" date="2014-11" db="EMBL/GenBank/DDBJ databases">
        <authorList>
            <person name="Amaro Gonzalez C."/>
        </authorList>
    </citation>
    <scope>NUCLEOTIDE SEQUENCE</scope>
</reference>
<protein>
    <submittedName>
        <fullName evidence="1">Uncharacterized protein</fullName>
    </submittedName>
</protein>
<name>A0A0E9UEB5_ANGAN</name>
<accession>A0A0E9UEB5</accession>
<sequence>MIKHVTKVAFFDRRNISKLRPFSLS</sequence>
<reference evidence="1" key="2">
    <citation type="journal article" date="2015" name="Fish Shellfish Immunol.">
        <title>Early steps in the European eel (Anguilla anguilla)-Vibrio vulnificus interaction in the gills: Role of the RtxA13 toxin.</title>
        <authorList>
            <person name="Callol A."/>
            <person name="Pajuelo D."/>
            <person name="Ebbesson L."/>
            <person name="Teles M."/>
            <person name="MacKenzie S."/>
            <person name="Amaro C."/>
        </authorList>
    </citation>
    <scope>NUCLEOTIDE SEQUENCE</scope>
</reference>
<organism evidence="1">
    <name type="scientific">Anguilla anguilla</name>
    <name type="common">European freshwater eel</name>
    <name type="synonym">Muraena anguilla</name>
    <dbReference type="NCBI Taxonomy" id="7936"/>
    <lineage>
        <taxon>Eukaryota</taxon>
        <taxon>Metazoa</taxon>
        <taxon>Chordata</taxon>
        <taxon>Craniata</taxon>
        <taxon>Vertebrata</taxon>
        <taxon>Euteleostomi</taxon>
        <taxon>Actinopterygii</taxon>
        <taxon>Neopterygii</taxon>
        <taxon>Teleostei</taxon>
        <taxon>Anguilliformes</taxon>
        <taxon>Anguillidae</taxon>
        <taxon>Anguilla</taxon>
    </lineage>
</organism>
<proteinExistence type="predicted"/>
<dbReference type="EMBL" id="GBXM01044450">
    <property type="protein sequence ID" value="JAH64127.1"/>
    <property type="molecule type" value="Transcribed_RNA"/>
</dbReference>
<evidence type="ECO:0000313" key="1">
    <source>
        <dbReference type="EMBL" id="JAH64127.1"/>
    </source>
</evidence>